<accession>A0A8B8EGS2</accession>
<sequence length="229" mass="25468">MLSVPLILTEAFNETGCCGESTDGSCSECCNNYYFIDNTCLECQPGLYGENCSEPCPYPSFGAKCIRTCFCGESICNSATGCLNHSKTQITENTEFFTSHTVFLAVTVALGLSLLVIILLVVLLYRRHHINGILNVQSHELRLVRQQERDSRTLIRPTVRNTYRRINSVLGNPKPDIPVSISHPILEKEDSYKCMTATKQKEDIQTAGTEHYEQLNLGDAATDENVNCS</sequence>
<reference evidence="3" key="1">
    <citation type="submission" date="2025-08" db="UniProtKB">
        <authorList>
            <consortium name="RefSeq"/>
        </authorList>
    </citation>
    <scope>IDENTIFICATION</scope>
    <source>
        <tissue evidence="3">Whole sample</tissue>
    </source>
</reference>
<evidence type="ECO:0000256" key="1">
    <source>
        <dbReference type="SAM" id="Phobius"/>
    </source>
</evidence>
<dbReference type="AlphaFoldDB" id="A0A8B8EGS2"/>
<dbReference type="Proteomes" id="UP000694844">
    <property type="component" value="Chromosome 5"/>
</dbReference>
<dbReference type="GeneID" id="111134295"/>
<keyword evidence="1" id="KW-0472">Membrane</keyword>
<dbReference type="RefSeq" id="XP_022338904.1">
    <property type="nucleotide sequence ID" value="XM_022483196.1"/>
</dbReference>
<keyword evidence="1" id="KW-0812">Transmembrane</keyword>
<gene>
    <name evidence="3" type="primary">LOC111134295</name>
</gene>
<proteinExistence type="predicted"/>
<evidence type="ECO:0000313" key="2">
    <source>
        <dbReference type="Proteomes" id="UP000694844"/>
    </source>
</evidence>
<dbReference type="OrthoDB" id="6129274at2759"/>
<keyword evidence="2" id="KW-1185">Reference proteome</keyword>
<organism evidence="2 3">
    <name type="scientific">Crassostrea virginica</name>
    <name type="common">Eastern oyster</name>
    <dbReference type="NCBI Taxonomy" id="6565"/>
    <lineage>
        <taxon>Eukaryota</taxon>
        <taxon>Metazoa</taxon>
        <taxon>Spiralia</taxon>
        <taxon>Lophotrochozoa</taxon>
        <taxon>Mollusca</taxon>
        <taxon>Bivalvia</taxon>
        <taxon>Autobranchia</taxon>
        <taxon>Pteriomorphia</taxon>
        <taxon>Ostreida</taxon>
        <taxon>Ostreoidea</taxon>
        <taxon>Ostreidae</taxon>
        <taxon>Crassostrea</taxon>
    </lineage>
</organism>
<feature type="transmembrane region" description="Helical" evidence="1">
    <location>
        <begin position="102"/>
        <end position="125"/>
    </location>
</feature>
<keyword evidence="1" id="KW-1133">Transmembrane helix</keyword>
<dbReference type="KEGG" id="cvn:111134295"/>
<protein>
    <submittedName>
        <fullName evidence="3">Uncharacterized protein LOC111134295</fullName>
    </submittedName>
</protein>
<evidence type="ECO:0000313" key="3">
    <source>
        <dbReference type="RefSeq" id="XP_022338904.1"/>
    </source>
</evidence>
<name>A0A8B8EGS2_CRAVI</name>